<feature type="transmembrane region" description="Helical" evidence="2">
    <location>
        <begin position="43"/>
        <end position="62"/>
    </location>
</feature>
<gene>
    <name evidence="3" type="ORF">SBRY_40919</name>
</gene>
<feature type="compositionally biased region" description="Pro residues" evidence="1">
    <location>
        <begin position="1"/>
        <end position="25"/>
    </location>
</feature>
<evidence type="ECO:0000256" key="2">
    <source>
        <dbReference type="SAM" id="Phobius"/>
    </source>
</evidence>
<accession>A0A9W4H3T9</accession>
<keyword evidence="2" id="KW-1133">Transmembrane helix</keyword>
<dbReference type="EMBL" id="CAJVAX010000018">
    <property type="protein sequence ID" value="CAG7648390.1"/>
    <property type="molecule type" value="Genomic_DNA"/>
</dbReference>
<dbReference type="Proteomes" id="UP001153328">
    <property type="component" value="Unassembled WGS sequence"/>
</dbReference>
<name>A0A9W4H3T9_9ACTN</name>
<comment type="caution">
    <text evidence="3">The sequence shown here is derived from an EMBL/GenBank/DDBJ whole genome shotgun (WGS) entry which is preliminary data.</text>
</comment>
<feature type="compositionally biased region" description="Low complexity" evidence="1">
    <location>
        <begin position="88"/>
        <end position="99"/>
    </location>
</feature>
<reference evidence="3" key="1">
    <citation type="submission" date="2021-06" db="EMBL/GenBank/DDBJ databases">
        <authorList>
            <person name="Arsene-Ploetze F."/>
        </authorList>
    </citation>
    <scope>NUCLEOTIDE SEQUENCE</scope>
    <source>
        <strain evidence="3">SBRY1</strain>
    </source>
</reference>
<protein>
    <submittedName>
        <fullName evidence="3">Uncharacterized protein</fullName>
    </submittedName>
</protein>
<evidence type="ECO:0000313" key="4">
    <source>
        <dbReference type="Proteomes" id="UP001153328"/>
    </source>
</evidence>
<organism evidence="3 4">
    <name type="scientific">Actinacidiphila bryophytorum</name>
    <dbReference type="NCBI Taxonomy" id="1436133"/>
    <lineage>
        <taxon>Bacteria</taxon>
        <taxon>Bacillati</taxon>
        <taxon>Actinomycetota</taxon>
        <taxon>Actinomycetes</taxon>
        <taxon>Kitasatosporales</taxon>
        <taxon>Streptomycetaceae</taxon>
        <taxon>Actinacidiphila</taxon>
    </lineage>
</organism>
<dbReference type="RefSeq" id="WP_205047805.1">
    <property type="nucleotide sequence ID" value="NZ_CAJVAX010000018.1"/>
</dbReference>
<sequence length="255" mass="25544">MHDPAPPPPIPRPDLPPDPVKPGPPESYRHVGLVPAAGPARTWGLAVVGVPLLVLLLIGLAVGGSGGGSDSAAPHGSSVVLGADTSAGGAVADSSSGGDLLPTWTPQDLPGPATTAPEEDTPAPETTAPTDPAGGTDVTTDPAADQATDTASSTDTPTAYAGSQAVVAAYFDAINNRDYRTAWNLGGSNFAADYDSYVAGFSTTSSDAVTFRSVQGDVVQVYFDAWQTDGTADSYDATFTVSGGRITGGKVTPTS</sequence>
<evidence type="ECO:0000256" key="1">
    <source>
        <dbReference type="SAM" id="MobiDB-lite"/>
    </source>
</evidence>
<evidence type="ECO:0000313" key="3">
    <source>
        <dbReference type="EMBL" id="CAG7648390.1"/>
    </source>
</evidence>
<feature type="region of interest" description="Disordered" evidence="1">
    <location>
        <begin position="1"/>
        <end position="26"/>
    </location>
</feature>
<keyword evidence="2" id="KW-0472">Membrane</keyword>
<keyword evidence="4" id="KW-1185">Reference proteome</keyword>
<feature type="region of interest" description="Disordered" evidence="1">
    <location>
        <begin position="88"/>
        <end position="158"/>
    </location>
</feature>
<feature type="compositionally biased region" description="Low complexity" evidence="1">
    <location>
        <begin position="123"/>
        <end position="158"/>
    </location>
</feature>
<proteinExistence type="predicted"/>
<keyword evidence="2" id="KW-0812">Transmembrane</keyword>
<dbReference type="AlphaFoldDB" id="A0A9W4H3T9"/>